<dbReference type="GO" id="GO:0015035">
    <property type="term" value="F:protein-disulfide reductase activity"/>
    <property type="evidence" value="ECO:0007669"/>
    <property type="project" value="InterPro"/>
</dbReference>
<dbReference type="Proteomes" id="UP000295375">
    <property type="component" value="Unassembled WGS sequence"/>
</dbReference>
<organism evidence="1 2">
    <name type="scientific">Permianibacter aggregans</name>
    <dbReference type="NCBI Taxonomy" id="1510150"/>
    <lineage>
        <taxon>Bacteria</taxon>
        <taxon>Pseudomonadati</taxon>
        <taxon>Pseudomonadota</taxon>
        <taxon>Gammaproteobacteria</taxon>
        <taxon>Pseudomonadales</taxon>
        <taxon>Pseudomonadaceae</taxon>
        <taxon>Permianibacter</taxon>
    </lineage>
</organism>
<sequence length="133" mass="15359">MNVENIVVFDAHCVLCNAWVRFILRHDHDKQFHFAAVNSETGKNLLEKAGIDALDPQSMLFKEGQRIRTHTDAIIRVLTLLGGWKKVALLGRVIPSVIRDPIYLFVARRRYRWFGRTESGALPEAQHRGRFLH</sequence>
<protein>
    <submittedName>
        <fullName evidence="1">Putative DCC family thiol-disulfide oxidoreductase YuxK</fullName>
    </submittedName>
</protein>
<dbReference type="OrthoDB" id="9785438at2"/>
<dbReference type="Pfam" id="PF04134">
    <property type="entry name" value="DCC1-like"/>
    <property type="match status" value="1"/>
</dbReference>
<dbReference type="AlphaFoldDB" id="A0A4R6UPJ4"/>
<dbReference type="InterPro" id="IPR052927">
    <property type="entry name" value="DCC_oxidoreductase"/>
</dbReference>
<dbReference type="RefSeq" id="WP_133590574.1">
    <property type="nucleotide sequence ID" value="NZ_CP037953.1"/>
</dbReference>
<evidence type="ECO:0000313" key="1">
    <source>
        <dbReference type="EMBL" id="TDQ48106.1"/>
    </source>
</evidence>
<dbReference type="PANTHER" id="PTHR33639:SF2">
    <property type="entry name" value="DUF393 DOMAIN-CONTAINING PROTEIN"/>
    <property type="match status" value="1"/>
</dbReference>
<comment type="caution">
    <text evidence="1">The sequence shown here is derived from an EMBL/GenBank/DDBJ whole genome shotgun (WGS) entry which is preliminary data.</text>
</comment>
<gene>
    <name evidence="1" type="ORF">EV696_10886</name>
</gene>
<proteinExistence type="predicted"/>
<evidence type="ECO:0000313" key="2">
    <source>
        <dbReference type="Proteomes" id="UP000295375"/>
    </source>
</evidence>
<reference evidence="1 2" key="1">
    <citation type="submission" date="2019-03" db="EMBL/GenBank/DDBJ databases">
        <title>Genomic Encyclopedia of Type Strains, Phase IV (KMG-IV): sequencing the most valuable type-strain genomes for metagenomic binning, comparative biology and taxonomic classification.</title>
        <authorList>
            <person name="Goeker M."/>
        </authorList>
    </citation>
    <scope>NUCLEOTIDE SEQUENCE [LARGE SCALE GENOMIC DNA]</scope>
    <source>
        <strain evidence="1 2">DSM 103792</strain>
    </source>
</reference>
<accession>A0A4R6UPJ4</accession>
<name>A0A4R6UPJ4_9GAMM</name>
<dbReference type="PANTHER" id="PTHR33639">
    <property type="entry name" value="THIOL-DISULFIDE OXIDOREDUCTASE DCC"/>
    <property type="match status" value="1"/>
</dbReference>
<keyword evidence="2" id="KW-1185">Reference proteome</keyword>
<dbReference type="EMBL" id="SNYM01000008">
    <property type="protein sequence ID" value="TDQ48106.1"/>
    <property type="molecule type" value="Genomic_DNA"/>
</dbReference>
<dbReference type="InterPro" id="IPR007263">
    <property type="entry name" value="DCC1-like"/>
</dbReference>